<sequence length="611" mass="70456">MSLERAVTRLNLQNTPLSKLVNVTYNQENLKEVVEKILITLSDHMDQTTRVFQDRAEQIYDLTAASKKHLTSIVDMQNQQQLEIYNLKEGQSSMNGRIDTVKDVLADLTSRLKSLERIGDYQNSKQKNYVEEIMSIIGEKFPAKEDLDVLEDRFEKFRDQTELRMSSIAKINPQQIETQLREFQAKMIPIEEQLRTKLDCDIFDEELDKIKQIVFSGQPNQNNSGGMKSSDIIEMRESFKKIESCEIACINLQKKFERLKDMRDLVEKLDEKCSLLPEKSQIDDLQVSNDRNKLDIKEFEMLIRNLNFNQSEHNRIINDLVPKPGALDDEEINKKIKDTTQQFTKMKESYNQQLKQVQSNFESIHNQVQKKLDADQFEIFKENQLTQFRQDINQTLGAFVDKIYINNVVDRLQKSISSLYQALNLMQTTNKDEDDAMFAKKGYHCLSCDKNINNLNGSVVDYQAWQKLPLKDSQDRIARLGKGFSKILNRIQTDHTIGAKVKNVGSITAHNHSLSLFASGFDHDTEMHANNIGTDASKREGEMLSNIDESTRGFQTTRNDTAGDKQSQFYLTQQKLKNITKIKQIGERSASQKLFKHKALHTGFSSLPALQ</sequence>
<dbReference type="Proteomes" id="UP000039865">
    <property type="component" value="Unassembled WGS sequence"/>
</dbReference>
<dbReference type="InParanoid" id="A0A078B972"/>
<name>A0A078B972_STYLE</name>
<dbReference type="AlphaFoldDB" id="A0A078B972"/>
<protein>
    <submittedName>
        <fullName evidence="1">Uncharacterized protein</fullName>
    </submittedName>
</protein>
<evidence type="ECO:0000313" key="1">
    <source>
        <dbReference type="EMBL" id="CDW89817.1"/>
    </source>
</evidence>
<organism evidence="1 2">
    <name type="scientific">Stylonychia lemnae</name>
    <name type="common">Ciliate</name>
    <dbReference type="NCBI Taxonomy" id="5949"/>
    <lineage>
        <taxon>Eukaryota</taxon>
        <taxon>Sar</taxon>
        <taxon>Alveolata</taxon>
        <taxon>Ciliophora</taxon>
        <taxon>Intramacronucleata</taxon>
        <taxon>Spirotrichea</taxon>
        <taxon>Stichotrichia</taxon>
        <taxon>Sporadotrichida</taxon>
        <taxon>Oxytrichidae</taxon>
        <taxon>Stylonychinae</taxon>
        <taxon>Stylonychia</taxon>
    </lineage>
</organism>
<dbReference type="EMBL" id="CCKQ01017898">
    <property type="protein sequence ID" value="CDW89817.1"/>
    <property type="molecule type" value="Genomic_DNA"/>
</dbReference>
<gene>
    <name evidence="1" type="primary">Contig12607.g13448</name>
    <name evidence="1" type="ORF">STYLEM_18956</name>
</gene>
<keyword evidence="2" id="KW-1185">Reference proteome</keyword>
<evidence type="ECO:0000313" key="2">
    <source>
        <dbReference type="Proteomes" id="UP000039865"/>
    </source>
</evidence>
<accession>A0A078B972</accession>
<proteinExistence type="predicted"/>
<reference evidence="1 2" key="1">
    <citation type="submission" date="2014-06" db="EMBL/GenBank/DDBJ databases">
        <authorList>
            <person name="Swart Estienne"/>
        </authorList>
    </citation>
    <scope>NUCLEOTIDE SEQUENCE [LARGE SCALE GENOMIC DNA]</scope>
    <source>
        <strain evidence="1 2">130c</strain>
    </source>
</reference>